<dbReference type="Proteomes" id="UP000637774">
    <property type="component" value="Unassembled WGS sequence"/>
</dbReference>
<accession>A0ABQ2AI48</accession>
<proteinExistence type="predicted"/>
<protein>
    <submittedName>
        <fullName evidence="1">Uncharacterized protein</fullName>
    </submittedName>
</protein>
<gene>
    <name evidence="1" type="ORF">GCM10011495_40250</name>
</gene>
<name>A0ABQ2AI48_9BACT</name>
<keyword evidence="2" id="KW-1185">Reference proteome</keyword>
<sequence length="165" mass="17453">MRGVDRARGEDLGLQRVQAPAAHGRAQALATYPMPVPAQGNLQAAGPITAFVNAKNLHQGLFPDGRFLSYGPLLPRLPWIVPTGRRPEYLAEPPQGAVPVFGVDEAVTAYWSGVCQSLRLKQALAMAFSKISDFCASRWARARSWRSSAAAAGSSAAPKAAATGV</sequence>
<evidence type="ECO:0000313" key="2">
    <source>
        <dbReference type="Proteomes" id="UP000637774"/>
    </source>
</evidence>
<evidence type="ECO:0000313" key="1">
    <source>
        <dbReference type="EMBL" id="GGH91655.1"/>
    </source>
</evidence>
<reference evidence="2" key="1">
    <citation type="journal article" date="2019" name="Int. J. Syst. Evol. Microbiol.">
        <title>The Global Catalogue of Microorganisms (GCM) 10K type strain sequencing project: providing services to taxonomists for standard genome sequencing and annotation.</title>
        <authorList>
            <consortium name="The Broad Institute Genomics Platform"/>
            <consortium name="The Broad Institute Genome Sequencing Center for Infectious Disease"/>
            <person name="Wu L."/>
            <person name="Ma J."/>
        </authorList>
    </citation>
    <scope>NUCLEOTIDE SEQUENCE [LARGE SCALE GENOMIC DNA]</scope>
    <source>
        <strain evidence="2">CGMCC 1.14966</strain>
    </source>
</reference>
<comment type="caution">
    <text evidence="1">The sequence shown here is derived from an EMBL/GenBank/DDBJ whole genome shotgun (WGS) entry which is preliminary data.</text>
</comment>
<dbReference type="EMBL" id="BMGY01000080">
    <property type="protein sequence ID" value="GGH91655.1"/>
    <property type="molecule type" value="Genomic_DNA"/>
</dbReference>
<organism evidence="1 2">
    <name type="scientific">Hymenobacter frigidus</name>
    <dbReference type="NCBI Taxonomy" id="1524095"/>
    <lineage>
        <taxon>Bacteria</taxon>
        <taxon>Pseudomonadati</taxon>
        <taxon>Bacteroidota</taxon>
        <taxon>Cytophagia</taxon>
        <taxon>Cytophagales</taxon>
        <taxon>Hymenobacteraceae</taxon>
        <taxon>Hymenobacter</taxon>
    </lineage>
</organism>